<evidence type="ECO:0000313" key="2">
    <source>
        <dbReference type="EMBL" id="OEU21897.1"/>
    </source>
</evidence>
<evidence type="ECO:0000259" key="1">
    <source>
        <dbReference type="Pfam" id="PF12237"/>
    </source>
</evidence>
<dbReference type="AlphaFoldDB" id="A0A1E7FUV4"/>
<keyword evidence="3" id="KW-1185">Reference proteome</keyword>
<proteinExistence type="predicted"/>
<feature type="non-terminal residue" evidence="2">
    <location>
        <position position="194"/>
    </location>
</feature>
<accession>A0A1E7FUV4</accession>
<dbReference type="PANTHER" id="PTHR21727">
    <property type="entry name" value="PHOSPHORYLATED CTD INTERACTING FACTOR 1"/>
    <property type="match status" value="1"/>
</dbReference>
<evidence type="ECO:0000313" key="3">
    <source>
        <dbReference type="Proteomes" id="UP000095751"/>
    </source>
</evidence>
<feature type="domain" description="PCIF1 WW" evidence="1">
    <location>
        <begin position="1"/>
        <end position="156"/>
    </location>
</feature>
<dbReference type="InterPro" id="IPR022035">
    <property type="entry name" value="PCIF1_WW"/>
</dbReference>
<dbReference type="InterPro" id="IPR039881">
    <property type="entry name" value="PCIF1-like"/>
</dbReference>
<sequence length="194" mass="20885">FTKSLYCCLARYEGLKGAGYQCAVPGVAFDAAIACGLGSTIECFASPLNCRYQKFCSAFPDIESRFGSLGSFFDDEAFNPLTGTFEANPPFVPEIMVAMGTKLKRLLGDKSRGALSFLVVVPAWGAGIDFVTDLESSTYVRASSRIKASDHAFCDGAQHTKPLSNQADPNLRPSSWDTAVILLQNDSGALKWDV</sequence>
<dbReference type="GO" id="GO:0099122">
    <property type="term" value="F:RNA polymerase II C-terminal domain binding"/>
    <property type="evidence" value="ECO:0007669"/>
    <property type="project" value="InterPro"/>
</dbReference>
<dbReference type="InParanoid" id="A0A1E7FUV4"/>
<dbReference type="GO" id="GO:0016422">
    <property type="term" value="F:mRNA (2'-O-methyladenosine-N6-)-methyltransferase activity"/>
    <property type="evidence" value="ECO:0007669"/>
    <property type="project" value="InterPro"/>
</dbReference>
<dbReference type="OrthoDB" id="193787at2759"/>
<feature type="non-terminal residue" evidence="2">
    <location>
        <position position="1"/>
    </location>
</feature>
<name>A0A1E7FUV4_9STRA</name>
<gene>
    <name evidence="2" type="ORF">FRACYDRAFT_162378</name>
</gene>
<dbReference type="Proteomes" id="UP000095751">
    <property type="component" value="Unassembled WGS sequence"/>
</dbReference>
<reference evidence="2 3" key="1">
    <citation type="submission" date="2016-09" db="EMBL/GenBank/DDBJ databases">
        <title>Extensive genetic diversity and differential bi-allelic expression allows diatom success in the polar Southern Ocean.</title>
        <authorList>
            <consortium name="DOE Joint Genome Institute"/>
            <person name="Mock T."/>
            <person name="Otillar R.P."/>
            <person name="Strauss J."/>
            <person name="Dupont C."/>
            <person name="Frickenhaus S."/>
            <person name="Maumus F."/>
            <person name="Mcmullan M."/>
            <person name="Sanges R."/>
            <person name="Schmutz J."/>
            <person name="Toseland A."/>
            <person name="Valas R."/>
            <person name="Veluchamy A."/>
            <person name="Ward B.J."/>
            <person name="Allen A."/>
            <person name="Barry K."/>
            <person name="Falciatore A."/>
            <person name="Ferrante M."/>
            <person name="Fortunato A.E."/>
            <person name="Gloeckner G."/>
            <person name="Gruber A."/>
            <person name="Hipkin R."/>
            <person name="Janech M."/>
            <person name="Kroth P."/>
            <person name="Leese F."/>
            <person name="Lindquist E."/>
            <person name="Lyon B.R."/>
            <person name="Martin J."/>
            <person name="Mayer C."/>
            <person name="Parker M."/>
            <person name="Quesneville H."/>
            <person name="Raymond J."/>
            <person name="Uhlig C."/>
            <person name="Valentin K.U."/>
            <person name="Worden A.Z."/>
            <person name="Armbrust E.V."/>
            <person name="Bowler C."/>
            <person name="Green B."/>
            <person name="Moulton V."/>
            <person name="Van Oosterhout C."/>
            <person name="Grigoriev I."/>
        </authorList>
    </citation>
    <scope>NUCLEOTIDE SEQUENCE [LARGE SCALE GENOMIC DNA]</scope>
    <source>
        <strain evidence="2 3">CCMP1102</strain>
    </source>
</reference>
<dbReference type="KEGG" id="fcy:FRACYDRAFT_162378"/>
<protein>
    <recommendedName>
        <fullName evidence="1">PCIF1 WW domain-containing protein</fullName>
    </recommendedName>
</protein>
<dbReference type="PANTHER" id="PTHR21727:SF0">
    <property type="entry name" value="MRNA (2'-O-METHYLADENOSINE-N(6)-)-METHYLTRANSFERASE"/>
    <property type="match status" value="1"/>
</dbReference>
<organism evidence="2 3">
    <name type="scientific">Fragilariopsis cylindrus CCMP1102</name>
    <dbReference type="NCBI Taxonomy" id="635003"/>
    <lineage>
        <taxon>Eukaryota</taxon>
        <taxon>Sar</taxon>
        <taxon>Stramenopiles</taxon>
        <taxon>Ochrophyta</taxon>
        <taxon>Bacillariophyta</taxon>
        <taxon>Bacillariophyceae</taxon>
        <taxon>Bacillariophycidae</taxon>
        <taxon>Bacillariales</taxon>
        <taxon>Bacillariaceae</taxon>
        <taxon>Fragilariopsis</taxon>
    </lineage>
</organism>
<dbReference type="Pfam" id="PF12237">
    <property type="entry name" value="PCIF1_WW"/>
    <property type="match status" value="1"/>
</dbReference>
<dbReference type="EMBL" id="KV784353">
    <property type="protein sequence ID" value="OEU21897.1"/>
    <property type="molecule type" value="Genomic_DNA"/>
</dbReference>